<evidence type="ECO:0000313" key="1">
    <source>
        <dbReference type="EMBL" id="MCC9062181.1"/>
    </source>
</evidence>
<comment type="caution">
    <text evidence="1">The sequence shown here is derived from an EMBL/GenBank/DDBJ whole genome shotgun (WGS) entry which is preliminary data.</text>
</comment>
<protein>
    <recommendedName>
        <fullName evidence="3">Antitoxin component YwqK of the YwqJK toxin-antitoxin module</fullName>
    </recommendedName>
</protein>
<accession>A0ABS8M9H8</accession>
<organism evidence="1 2">
    <name type="scientific">Flavobacterium piscisymbiosum</name>
    <dbReference type="NCBI Taxonomy" id="2893753"/>
    <lineage>
        <taxon>Bacteria</taxon>
        <taxon>Pseudomonadati</taxon>
        <taxon>Bacteroidota</taxon>
        <taxon>Flavobacteriia</taxon>
        <taxon>Flavobacteriales</taxon>
        <taxon>Flavobacteriaceae</taxon>
        <taxon>Flavobacterium</taxon>
    </lineage>
</organism>
<dbReference type="Gene3D" id="3.90.930.1">
    <property type="match status" value="1"/>
</dbReference>
<name>A0ABS8M9H8_9FLAO</name>
<sequence>MTTKIFNIILILTSSFSFSQNADRIYYDKDWKETTKENASFYRIKPSKKVGNLFLMEDFYSNKTPQFQGYALQSDENSYVGDIVWYDENGFDTSEYQYYNNSAVPVLTYYYPNGKKRKTIEYKKGRKNGFSIVYHQDGTVLMKGKYLNGKPVEGDFEEVRNWDDYRNNKSEEEAYQEQTEVMVETAPVMVEDYQTGTKKKVITKIVKKKIFWINSKQLAQETWYDIEYDRMHPFKQINYDATGKVLQTINQNDFEEYGSEISNGNDYQYYTQNKFAVSIKSKTGYKQGQKFGEEIKYYSNGKIHELTKYTDGEKVGDEIVYNKDETIMKKRLYKNGEPFEGNFEENFAGRLLINQSYVKGLKEGEAIVKTDTDSIVAKGIYKNGKPYNGTFVVKTGEDLHELIHVADFKKNGLQKVFNYDINNPVKTYNAVNDIIDGETIFYDNGEVTGKLEYKNGLPYEGKLAEAEKAIIYKKGAIAEEIFYRSTYGRTDENNILKSKHYTNGKLSKIDDRSFTLAENMQDSYEGIYKDEKPYSGYFSADLREFNYVDYYENGTKKYQYSNNYLENLEKYQYPNYDIKSTYKEGKIVDGPEYIKQGRQFISKYWKNGVLKSFDFDVFAMHYFNRYHFELKNNAIELEEFNNKVKGKIVLEKSGNRNIGKFSIDNKVLATSCLLEVNDATPVETGSILYFETNNQIEARLFTVTEGNDDKRRDSEMFNTVFTLYLDHNKTIEENFNLIAERISSEKDVELLFGNELKGNMIAGLRLNQAKKPEIGTLILKNKNNLYDLKLFMKEKLLAEKKNVDLKNVKAETKLLHEILEKKMNEDFK</sequence>
<evidence type="ECO:0008006" key="3">
    <source>
        <dbReference type="Google" id="ProtNLM"/>
    </source>
</evidence>
<keyword evidence="2" id="KW-1185">Reference proteome</keyword>
<dbReference type="Proteomes" id="UP001430679">
    <property type="component" value="Unassembled WGS sequence"/>
</dbReference>
<gene>
    <name evidence="1" type="ORF">LNP81_04180</name>
</gene>
<proteinExistence type="predicted"/>
<dbReference type="Gene3D" id="2.20.110.10">
    <property type="entry name" value="Histone H3 K4-specific methyltransferase SET7/9 N-terminal domain"/>
    <property type="match status" value="1"/>
</dbReference>
<dbReference type="RefSeq" id="WP_230033666.1">
    <property type="nucleotide sequence ID" value="NZ_JAJJMM010000001.1"/>
</dbReference>
<dbReference type="EMBL" id="JAJJMM010000001">
    <property type="protein sequence ID" value="MCC9062181.1"/>
    <property type="molecule type" value="Genomic_DNA"/>
</dbReference>
<dbReference type="SUPFAM" id="SSF82185">
    <property type="entry name" value="Histone H3 K4-specific methyltransferase SET7/9 N-terminal domain"/>
    <property type="match status" value="3"/>
</dbReference>
<reference evidence="1" key="1">
    <citation type="submission" date="2021-11" db="EMBL/GenBank/DDBJ databases">
        <title>Description of novel Flavobacterium species.</title>
        <authorList>
            <person name="Saticioglu I.B."/>
            <person name="Ay H."/>
            <person name="Altun S."/>
            <person name="Duman M."/>
        </authorList>
    </citation>
    <scope>NUCLEOTIDE SEQUENCE</scope>
    <source>
        <strain evidence="1">F-30</strain>
    </source>
</reference>
<evidence type="ECO:0000313" key="2">
    <source>
        <dbReference type="Proteomes" id="UP001430679"/>
    </source>
</evidence>